<accession>A0A3Q0S9J1</accession>
<evidence type="ECO:0000256" key="15">
    <source>
        <dbReference type="ARBA" id="ARBA00023180"/>
    </source>
</evidence>
<dbReference type="GO" id="GO:0036376">
    <property type="term" value="P:sodium ion export across plasma membrane"/>
    <property type="evidence" value="ECO:0007669"/>
    <property type="project" value="TreeGrafter"/>
</dbReference>
<keyword evidence="11" id="KW-0915">Sodium</keyword>
<keyword evidence="8" id="KW-0630">Potassium</keyword>
<dbReference type="FunFam" id="1.20.5.170:FF:000068">
    <property type="entry name" value="Sodium/potassium-transporting ATPase subunit beta"/>
    <property type="match status" value="1"/>
</dbReference>
<evidence type="ECO:0000256" key="2">
    <source>
        <dbReference type="ARBA" id="ARBA00005876"/>
    </source>
</evidence>
<keyword evidence="12" id="KW-0406">Ion transport</keyword>
<keyword evidence="13 17" id="KW-0472">Membrane</keyword>
<keyword evidence="3" id="KW-0813">Transport</keyword>
<keyword evidence="7 17" id="KW-0812">Transmembrane</keyword>
<comment type="subcellular location">
    <subcellularLocation>
        <location evidence="1">Cell membrane</location>
        <topology evidence="1">Single-pass type II membrane protein</topology>
    </subcellularLocation>
</comment>
<sequence>MNKEDQNKTRKITTLGNILFLERKKDEKEGSWKDFIYNPRTGEFLGRTAGSWGLILLFYLIFYGFLGGMFSLTMWVMLQTLDENVPQHQDRVASPGAFISYYICLAWECFAVPPDKLEKILVSVFRNLASQILQYI</sequence>
<dbReference type="InterPro" id="IPR000402">
    <property type="entry name" value="Na/K_ATPase_sub_beta"/>
</dbReference>
<dbReference type="GO" id="GO:0006883">
    <property type="term" value="P:intracellular sodium ion homeostasis"/>
    <property type="evidence" value="ECO:0007669"/>
    <property type="project" value="TreeGrafter"/>
</dbReference>
<evidence type="ECO:0000256" key="4">
    <source>
        <dbReference type="ARBA" id="ARBA00022475"/>
    </source>
</evidence>
<dbReference type="PROSITE" id="PS00390">
    <property type="entry name" value="ATPASE_NA_K_BETA_1"/>
    <property type="match status" value="1"/>
</dbReference>
<keyword evidence="10 17" id="KW-1133">Transmembrane helix</keyword>
<dbReference type="GO" id="GO:1990573">
    <property type="term" value="P:potassium ion import across plasma membrane"/>
    <property type="evidence" value="ECO:0007669"/>
    <property type="project" value="TreeGrafter"/>
</dbReference>
<dbReference type="PANTHER" id="PTHR11523">
    <property type="entry name" value="SODIUM/POTASSIUM-DEPENDENT ATPASE BETA SUBUNIT"/>
    <property type="match status" value="1"/>
</dbReference>
<name>A0A3Q0S9J1_AMPCI</name>
<keyword evidence="14" id="KW-1015">Disulfide bond</keyword>
<feature type="transmembrane region" description="Helical" evidence="17">
    <location>
        <begin position="54"/>
        <end position="78"/>
    </location>
</feature>
<evidence type="ECO:0000256" key="14">
    <source>
        <dbReference type="ARBA" id="ARBA00023157"/>
    </source>
</evidence>
<keyword evidence="16" id="KW-0739">Sodium transport</keyword>
<dbReference type="AlphaFoldDB" id="A0A3Q0S9J1"/>
<evidence type="ECO:0000256" key="1">
    <source>
        <dbReference type="ARBA" id="ARBA00004401"/>
    </source>
</evidence>
<evidence type="ECO:0000313" key="18">
    <source>
        <dbReference type="Ensembl" id="ENSACIP00000019741.1"/>
    </source>
</evidence>
<evidence type="ECO:0000256" key="7">
    <source>
        <dbReference type="ARBA" id="ARBA00022692"/>
    </source>
</evidence>
<evidence type="ECO:0000313" key="19">
    <source>
        <dbReference type="Proteomes" id="UP000261340"/>
    </source>
</evidence>
<proteinExistence type="inferred from homology"/>
<dbReference type="GeneTree" id="ENSGT01030000234579"/>
<keyword evidence="4" id="KW-1003">Cell membrane</keyword>
<reference evidence="18" key="2">
    <citation type="submission" date="2025-09" db="UniProtKB">
        <authorList>
            <consortium name="Ensembl"/>
        </authorList>
    </citation>
    <scope>IDENTIFICATION</scope>
</reference>
<dbReference type="GO" id="GO:0030007">
    <property type="term" value="P:intracellular potassium ion homeostasis"/>
    <property type="evidence" value="ECO:0007669"/>
    <property type="project" value="TreeGrafter"/>
</dbReference>
<keyword evidence="6" id="KW-0740">Sodium/potassium transport</keyword>
<dbReference type="Gene3D" id="1.20.5.170">
    <property type="match status" value="1"/>
</dbReference>
<evidence type="ECO:0000256" key="11">
    <source>
        <dbReference type="ARBA" id="ARBA00023053"/>
    </source>
</evidence>
<keyword evidence="5" id="KW-0633">Potassium transport</keyword>
<dbReference type="Ensembl" id="ENSACIT00000020267.1">
    <property type="protein sequence ID" value="ENSACIP00000019741.1"/>
    <property type="gene ID" value="ENSACIG00000015219.1"/>
</dbReference>
<dbReference type="Proteomes" id="UP000261340">
    <property type="component" value="Unplaced"/>
</dbReference>
<evidence type="ECO:0000256" key="17">
    <source>
        <dbReference type="SAM" id="Phobius"/>
    </source>
</evidence>
<dbReference type="Pfam" id="PF00287">
    <property type="entry name" value="Na_K-ATPase"/>
    <property type="match status" value="1"/>
</dbReference>
<evidence type="ECO:0000256" key="8">
    <source>
        <dbReference type="ARBA" id="ARBA00022958"/>
    </source>
</evidence>
<reference evidence="18" key="1">
    <citation type="submission" date="2025-08" db="UniProtKB">
        <authorList>
            <consortium name="Ensembl"/>
        </authorList>
    </citation>
    <scope>IDENTIFICATION</scope>
</reference>
<keyword evidence="9" id="KW-0735">Signal-anchor</keyword>
<evidence type="ECO:0000256" key="13">
    <source>
        <dbReference type="ARBA" id="ARBA00023136"/>
    </source>
</evidence>
<keyword evidence="19" id="KW-1185">Reference proteome</keyword>
<evidence type="ECO:0000256" key="16">
    <source>
        <dbReference type="ARBA" id="ARBA00023201"/>
    </source>
</evidence>
<organism evidence="18 19">
    <name type="scientific">Amphilophus citrinellus</name>
    <name type="common">Midas cichlid</name>
    <name type="synonym">Cichlasoma citrinellum</name>
    <dbReference type="NCBI Taxonomy" id="61819"/>
    <lineage>
        <taxon>Eukaryota</taxon>
        <taxon>Metazoa</taxon>
        <taxon>Chordata</taxon>
        <taxon>Craniata</taxon>
        <taxon>Vertebrata</taxon>
        <taxon>Euteleostomi</taxon>
        <taxon>Actinopterygii</taxon>
        <taxon>Neopterygii</taxon>
        <taxon>Teleostei</taxon>
        <taxon>Neoteleostei</taxon>
        <taxon>Acanthomorphata</taxon>
        <taxon>Ovalentaria</taxon>
        <taxon>Cichlomorphae</taxon>
        <taxon>Cichliformes</taxon>
        <taxon>Cichlidae</taxon>
        <taxon>New World cichlids</taxon>
        <taxon>Cichlasomatinae</taxon>
        <taxon>Heroini</taxon>
        <taxon>Amphilophus</taxon>
    </lineage>
</organism>
<dbReference type="PANTHER" id="PTHR11523:SF47">
    <property type="entry name" value="SODIUM_POTASSIUM-TRANSPORTING ATPASE SUBUNIT BETA-3"/>
    <property type="match status" value="1"/>
</dbReference>
<dbReference type="GO" id="GO:0005890">
    <property type="term" value="C:sodium:potassium-exchanging ATPase complex"/>
    <property type="evidence" value="ECO:0007669"/>
    <property type="project" value="InterPro"/>
</dbReference>
<evidence type="ECO:0000256" key="5">
    <source>
        <dbReference type="ARBA" id="ARBA00022538"/>
    </source>
</evidence>
<evidence type="ECO:0000256" key="6">
    <source>
        <dbReference type="ARBA" id="ARBA00022607"/>
    </source>
</evidence>
<evidence type="ECO:0000256" key="9">
    <source>
        <dbReference type="ARBA" id="ARBA00022968"/>
    </source>
</evidence>
<evidence type="ECO:0000256" key="3">
    <source>
        <dbReference type="ARBA" id="ARBA00022448"/>
    </source>
</evidence>
<comment type="similarity">
    <text evidence="2">Belongs to the X(+)/potassium ATPases subunit beta family.</text>
</comment>
<dbReference type="GO" id="GO:0001671">
    <property type="term" value="F:ATPase activator activity"/>
    <property type="evidence" value="ECO:0007669"/>
    <property type="project" value="TreeGrafter"/>
</dbReference>
<keyword evidence="15" id="KW-0325">Glycoprotein</keyword>
<protein>
    <submittedName>
        <fullName evidence="18">ATPase Na+/K+ transporting subunit beta 3b</fullName>
    </submittedName>
</protein>
<evidence type="ECO:0000256" key="12">
    <source>
        <dbReference type="ARBA" id="ARBA00023065"/>
    </source>
</evidence>
<evidence type="ECO:0000256" key="10">
    <source>
        <dbReference type="ARBA" id="ARBA00022989"/>
    </source>
</evidence>